<dbReference type="EMBL" id="NHTK01000814">
    <property type="protein sequence ID" value="PPR05355.1"/>
    <property type="molecule type" value="Genomic_DNA"/>
</dbReference>
<evidence type="ECO:0000259" key="14">
    <source>
        <dbReference type="PROSITE" id="PS50035"/>
    </source>
</evidence>
<feature type="compositionally biased region" description="Polar residues" evidence="13">
    <location>
        <begin position="658"/>
        <end position="669"/>
    </location>
</feature>
<evidence type="ECO:0000256" key="5">
    <source>
        <dbReference type="ARBA" id="ARBA00022737"/>
    </source>
</evidence>
<keyword evidence="6" id="KW-0378">Hydrolase</keyword>
<dbReference type="GO" id="GO:0016491">
    <property type="term" value="F:oxidoreductase activity"/>
    <property type="evidence" value="ECO:0007669"/>
    <property type="project" value="UniProtKB-KW"/>
</dbReference>
<feature type="compositionally biased region" description="Low complexity" evidence="13">
    <location>
        <begin position="1625"/>
        <end position="1637"/>
    </location>
</feature>
<dbReference type="CDD" id="cd09141">
    <property type="entry name" value="PLDc_vPLD1_2_yPLD_like_2"/>
    <property type="match status" value="1"/>
</dbReference>
<feature type="region of interest" description="Disordered" evidence="13">
    <location>
        <begin position="1709"/>
        <end position="1844"/>
    </location>
</feature>
<feature type="compositionally biased region" description="Polar residues" evidence="13">
    <location>
        <begin position="1121"/>
        <end position="1130"/>
    </location>
</feature>
<dbReference type="InterPro" id="IPR036871">
    <property type="entry name" value="PX_dom_sf"/>
</dbReference>
<dbReference type="Pfam" id="PF13091">
    <property type="entry name" value="PLDc_2"/>
    <property type="match status" value="1"/>
</dbReference>
<sequence>MSPLQQQTRLSGFCSLRGTPVCGGGAFSGLALLIVDKCPEEWVGGNGYFTAGAHRTVHGGLQDLQHLLGTPLSQEQLEKIDVEPYTSDQFKDDINRPGGNRSNKELIQTLVDQSRKAIGWLRERVGVPFVLSTHRQAYEVAGRIKFWGGMALAVEDGGKGLIATHQKRLKEAGVEIWTECRATQVLMSANSAEGVNGLEVEKKGDRMRLSTRCVVLAAGGFEANKSLRVKYLGEGWENAKVRGTPYNTGDGFYLATQVGGKLVGDWKGCHSTAWDANADANAGQRNLTNQYTKSGYPLGIMVNKHGKRFVDEGEDYRNYTYAKFGRRILEQPGGFAFQLWDGKVIGHLRKEEYGEGVVERIMGGTIEELATKLEEKGLEDKQQLLETLREYNEAVTAGIQQASESGLRLSWNPAIKDGLRTMGLEMDKTNWAQRIDEGPFMAVKVGCGITFTFGGVKIEPSTAGVICEEGNVIPGLYCTGEMVGDLFYDNYPGGSGLTAGAVFGMNAASTSQSFSQMPRFISPPDTPATRTGPPRSLSFAYSMPNSPSTIKHMNNFTEFQDQPPDSAWDDPDLSFSTAGAEFRSALDISSLQDRKGKRRERSDNTKNWPDDTWNPRKWFQDTPKEEKNPADFLGSPVSPAHPTVTDSPVEQLDLPSPMYTSEPESSTIPRSAKRGASAHESDPPNSAKTSVLRRAFSVPHSRSDGETSKEKDKSQSRRHSGERNPKWGRLRSLIPHIIQTQSTAVAEPSVIAPPTVNITDELITGGLSTLMLRLWFERDEKGNRRIPILFHRLRIRISDSIHPLQDKTIFRIECEYANAVRWVVYRELKDFFSLHTHYTVSNVYNRNVDKMPEFPKISLPIFKHWTREGRERGDRFSKAEYARMQRESLETYMINLIRAVMFHPSSNRLATFLEMSALFISLAQSGGIQHKAGYLRIESSGGSNSAFGRRSVGWRAKREARWCAVRESYLVVMEEPAKPVVWDVLLIDQDFEIQRPKRYYRQNLNNLLHHEKDGDEDANGVTPAHHSLHVPPTHLTTTDTDRRSVISSIKTRVSKIFHLDPSHTSQTGSSRKGGTSQSDSHRGNSMQEDDNDADHSDSVSSTNSSSSRSRPPTPVVDPSTNPDAFTSLQSRRLPRETDQEFEERQRREAAARVPDSSSDVSKHTFYIINSQMKLKVIAKNERQMLQFITAMQKAAQSCIYRYPHRFDSFAPIRTNVSAQWLVDGSGGVEPNDTDGQQHEKLCVIDQAIAFMGGLDLCFGRWDTAQHVLTDDVADGEHEIWPGKDYSNPRISDFHNLNKPEEDMYDRTKIPRMPWHDVAMQIVGQPARDLARHFVERWNYLLRIKNHSRVMPFLTPPPEFKSGELQQMGLTGTCELQICRSTGPWSMGTTKRVEQSIQNAYLKAIQLSEHFVYIENQFFITSTTVNDVKIENHIGDAIVHRIIRAHRDGTPWKCCVMIPLLPGFTFPVDHPDASAIRIILECQNLTISRGPNSIYGRLLKEGIDPNEYISVFSLRNWGKMRGEVLTTEQVYIHAKVCIVDDRLAIIGSANINERSQRGDRDSELAAVIRDTDMINSTMAGMPFKVGRFAHTLRVRLMQEHLGIDVDKLDEQSPPTDYPHKPEGEPNNSSSTSHSQNSSGEETPVAKVSTDGIPKEVIIETVKGSVVKALQELVEADGQLASVSEEQLQHDVSSTVKRDLYVEDHNIGTRYRSEDLKEEEKEKTKDMVPPLEGKSISEHRPPADQINGHNGSCAPRKQSLSRHSGAELSGSKPRQSPSSLEISVDDINISAKRPGQIYNNPSTPSSHTDVDQEDAPRSSTKNSFGRSGRRTPWTVPTSKPTVEPQDFEDPICDAFWKNIWCASAVHNTEIYRKVFHAVPDDHVATWKQYKEFVAYHDRLNKPVRDGSGPEPIARVPSESSYEVVGQSQESHQSDGPDIASQSSKNPTEDMPHTPLHASSISTGNQPEEPTNRARRPAKGHEPFEKWERDEMEKLLGELNGQLVTYPLHFLEGEDAANNFLFNSDRLLPLPIYN</sequence>
<protein>
    <recommendedName>
        <fullName evidence="11">Phospholipase D1</fullName>
        <ecNumber evidence="3">3.1.4.4</ecNumber>
    </recommendedName>
    <alternativeName>
        <fullName evidence="10">Choline phosphatase 1</fullName>
    </alternativeName>
    <alternativeName>
        <fullName evidence="12">Phosphatidylcholine-hydrolyzing phospholipase D1</fullName>
    </alternativeName>
</protein>
<evidence type="ECO:0000313" key="15">
    <source>
        <dbReference type="EMBL" id="PPR05355.1"/>
    </source>
</evidence>
<dbReference type="Gene3D" id="3.30.870.10">
    <property type="entry name" value="Endonuclease Chain A"/>
    <property type="match status" value="2"/>
</dbReference>
<feature type="region of interest" description="Disordered" evidence="13">
    <location>
        <begin position="1603"/>
        <end position="1647"/>
    </location>
</feature>
<dbReference type="InterPro" id="IPR003953">
    <property type="entry name" value="FAD-dep_OxRdtase_2_FAD-bd"/>
</dbReference>
<evidence type="ECO:0000256" key="13">
    <source>
        <dbReference type="SAM" id="MobiDB-lite"/>
    </source>
</evidence>
<dbReference type="PROSITE" id="PS50035">
    <property type="entry name" value="PLD"/>
    <property type="match status" value="2"/>
</dbReference>
<dbReference type="PANTHER" id="PTHR18896">
    <property type="entry name" value="PHOSPHOLIPASE D"/>
    <property type="match status" value="1"/>
</dbReference>
<evidence type="ECO:0000256" key="6">
    <source>
        <dbReference type="ARBA" id="ARBA00022801"/>
    </source>
</evidence>
<dbReference type="NCBIfam" id="NF006130">
    <property type="entry name" value="PRK08274.1"/>
    <property type="match status" value="1"/>
</dbReference>
<feature type="compositionally biased region" description="Basic and acidic residues" evidence="13">
    <location>
        <begin position="618"/>
        <end position="629"/>
    </location>
</feature>
<feature type="compositionally biased region" description="Polar residues" evidence="13">
    <location>
        <begin position="1915"/>
        <end position="1928"/>
    </location>
</feature>
<evidence type="ECO:0000313" key="16">
    <source>
        <dbReference type="Proteomes" id="UP000284842"/>
    </source>
</evidence>
<dbReference type="InterPro" id="IPR027477">
    <property type="entry name" value="Succ_DH/fumarate_Rdtase_cat_sf"/>
</dbReference>
<feature type="compositionally biased region" description="Polar residues" evidence="13">
    <location>
        <begin position="1795"/>
        <end position="1805"/>
    </location>
</feature>
<evidence type="ECO:0000256" key="7">
    <source>
        <dbReference type="ARBA" id="ARBA00022963"/>
    </source>
</evidence>
<evidence type="ECO:0000256" key="9">
    <source>
        <dbReference type="ARBA" id="ARBA00023098"/>
    </source>
</evidence>
<dbReference type="STRING" id="181874.A0A409YQS2"/>
<reference evidence="15 16" key="1">
    <citation type="journal article" date="2018" name="Evol. Lett.">
        <title>Horizontal gene cluster transfer increased hallucinogenic mushroom diversity.</title>
        <authorList>
            <person name="Reynolds H.T."/>
            <person name="Vijayakumar V."/>
            <person name="Gluck-Thaler E."/>
            <person name="Korotkin H.B."/>
            <person name="Matheny P.B."/>
            <person name="Slot J.C."/>
        </authorList>
    </citation>
    <scope>NUCLEOTIDE SEQUENCE [LARGE SCALE GENOMIC DNA]</scope>
    <source>
        <strain evidence="15 16">2629</strain>
    </source>
</reference>
<dbReference type="GO" id="GO:0009395">
    <property type="term" value="P:phospholipid catabolic process"/>
    <property type="evidence" value="ECO:0007669"/>
    <property type="project" value="TreeGrafter"/>
</dbReference>
<feature type="compositionally biased region" description="Polar residues" evidence="13">
    <location>
        <begin position="1770"/>
        <end position="1779"/>
    </location>
</feature>
<keyword evidence="7" id="KW-0442">Lipid degradation</keyword>
<dbReference type="SUPFAM" id="SSF56024">
    <property type="entry name" value="Phospholipase D/nuclease"/>
    <property type="match status" value="2"/>
</dbReference>
<dbReference type="InterPro" id="IPR001736">
    <property type="entry name" value="PLipase_D/transphosphatidylase"/>
</dbReference>
<dbReference type="Gene3D" id="3.30.1520.10">
    <property type="entry name" value="Phox-like domain"/>
    <property type="match status" value="1"/>
</dbReference>
<feature type="region of interest" description="Disordered" evidence="13">
    <location>
        <begin position="1898"/>
        <end position="1983"/>
    </location>
</feature>
<dbReference type="FunCoup" id="A0A409YQS2">
    <property type="interactions" value="377"/>
</dbReference>
<dbReference type="EC" id="3.1.4.4" evidence="3"/>
<keyword evidence="4" id="KW-0285">Flavoprotein</keyword>
<feature type="region of interest" description="Disordered" evidence="13">
    <location>
        <begin position="516"/>
        <end position="544"/>
    </location>
</feature>
<comment type="catalytic activity">
    <reaction evidence="1">
        <text>a 1,2-diacyl-sn-glycero-3-phosphocholine + H2O = a 1,2-diacyl-sn-glycero-3-phosphate + choline + H(+)</text>
        <dbReference type="Rhea" id="RHEA:14445"/>
        <dbReference type="ChEBI" id="CHEBI:15354"/>
        <dbReference type="ChEBI" id="CHEBI:15377"/>
        <dbReference type="ChEBI" id="CHEBI:15378"/>
        <dbReference type="ChEBI" id="CHEBI:57643"/>
        <dbReference type="ChEBI" id="CHEBI:58608"/>
        <dbReference type="EC" id="3.1.4.4"/>
    </reaction>
</comment>
<dbReference type="InterPro" id="IPR001849">
    <property type="entry name" value="PH_domain"/>
</dbReference>
<evidence type="ECO:0000256" key="4">
    <source>
        <dbReference type="ARBA" id="ARBA00022630"/>
    </source>
</evidence>
<evidence type="ECO:0000256" key="8">
    <source>
        <dbReference type="ARBA" id="ARBA00023002"/>
    </source>
</evidence>
<organism evidence="15 16">
    <name type="scientific">Panaeolus cyanescens</name>
    <dbReference type="NCBI Taxonomy" id="181874"/>
    <lineage>
        <taxon>Eukaryota</taxon>
        <taxon>Fungi</taxon>
        <taxon>Dikarya</taxon>
        <taxon>Basidiomycota</taxon>
        <taxon>Agaricomycotina</taxon>
        <taxon>Agaricomycetes</taxon>
        <taxon>Agaricomycetidae</taxon>
        <taxon>Agaricales</taxon>
        <taxon>Agaricineae</taxon>
        <taxon>Galeropsidaceae</taxon>
        <taxon>Panaeolus</taxon>
    </lineage>
</organism>
<comment type="similarity">
    <text evidence="2">Belongs to the phospholipase D family.</text>
</comment>
<dbReference type="InterPro" id="IPR025202">
    <property type="entry name" value="PLD-like_dom"/>
</dbReference>
<feature type="region of interest" description="Disordered" evidence="13">
    <location>
        <begin position="1010"/>
        <end position="1044"/>
    </location>
</feature>
<feature type="domain" description="PLD phosphodiesterase" evidence="14">
    <location>
        <begin position="1527"/>
        <end position="1554"/>
    </location>
</feature>
<feature type="region of interest" description="Disordered" evidence="13">
    <location>
        <begin position="586"/>
        <end position="726"/>
    </location>
</feature>
<dbReference type="SMART" id="SM00233">
    <property type="entry name" value="PH"/>
    <property type="match status" value="1"/>
</dbReference>
<dbReference type="Pfam" id="PF00890">
    <property type="entry name" value="FAD_binding_2"/>
    <property type="match status" value="1"/>
</dbReference>
<keyword evidence="8" id="KW-0560">Oxidoreductase</keyword>
<dbReference type="Gene3D" id="3.50.50.60">
    <property type="entry name" value="FAD/NAD(P)-binding domain"/>
    <property type="match status" value="1"/>
</dbReference>
<feature type="compositionally biased region" description="Polar residues" evidence="13">
    <location>
        <begin position="1062"/>
        <end position="1086"/>
    </location>
</feature>
<dbReference type="SUPFAM" id="SSF56425">
    <property type="entry name" value="Succinate dehydrogenase/fumarate reductase flavoprotein, catalytic domain"/>
    <property type="match status" value="1"/>
</dbReference>
<dbReference type="SMART" id="SM00155">
    <property type="entry name" value="PLDc"/>
    <property type="match status" value="2"/>
</dbReference>
<keyword evidence="5" id="KW-0677">Repeat</keyword>
<dbReference type="CDD" id="cd06093">
    <property type="entry name" value="PX_domain"/>
    <property type="match status" value="1"/>
</dbReference>
<dbReference type="GO" id="GO:0004630">
    <property type="term" value="F:phospholipase D activity"/>
    <property type="evidence" value="ECO:0007669"/>
    <property type="project" value="UniProtKB-EC"/>
</dbReference>
<proteinExistence type="inferred from homology"/>
<dbReference type="SUPFAM" id="SSF51905">
    <property type="entry name" value="FAD/NAD(P)-binding domain"/>
    <property type="match status" value="1"/>
</dbReference>
<evidence type="ECO:0000256" key="10">
    <source>
        <dbReference type="ARBA" id="ARBA00042228"/>
    </source>
</evidence>
<dbReference type="Gene3D" id="3.90.700.10">
    <property type="entry name" value="Succinate dehydrogenase/fumarate reductase flavoprotein, catalytic domain"/>
    <property type="match status" value="1"/>
</dbReference>
<feature type="domain" description="PLD phosphodiesterase" evidence="14">
    <location>
        <begin position="1233"/>
        <end position="1260"/>
    </location>
</feature>
<gene>
    <name evidence="15" type="ORF">CVT24_007969</name>
</gene>
<feature type="compositionally biased region" description="Basic and acidic residues" evidence="13">
    <location>
        <begin position="701"/>
        <end position="725"/>
    </location>
</feature>
<evidence type="ECO:0000256" key="12">
    <source>
        <dbReference type="ARBA" id="ARBA00079280"/>
    </source>
</evidence>
<dbReference type="InParanoid" id="A0A409YQS2"/>
<name>A0A409YQS2_9AGAR</name>
<evidence type="ECO:0000256" key="3">
    <source>
        <dbReference type="ARBA" id="ARBA00012027"/>
    </source>
</evidence>
<dbReference type="OrthoDB" id="14911at2759"/>
<comment type="caution">
    <text evidence="15">The sequence shown here is derived from an EMBL/GenBank/DDBJ whole genome shotgun (WGS) entry which is preliminary data.</text>
</comment>
<feature type="compositionally biased region" description="Basic and acidic residues" evidence="13">
    <location>
        <begin position="1133"/>
        <end position="1150"/>
    </location>
</feature>
<dbReference type="GO" id="GO:0035091">
    <property type="term" value="F:phosphatidylinositol binding"/>
    <property type="evidence" value="ECO:0007669"/>
    <property type="project" value="InterPro"/>
</dbReference>
<evidence type="ECO:0000256" key="2">
    <source>
        <dbReference type="ARBA" id="ARBA00008664"/>
    </source>
</evidence>
<dbReference type="SUPFAM" id="SSF64268">
    <property type="entry name" value="PX domain"/>
    <property type="match status" value="1"/>
</dbReference>
<feature type="region of interest" description="Disordered" evidence="13">
    <location>
        <begin position="1056"/>
        <end position="1156"/>
    </location>
</feature>
<evidence type="ECO:0000256" key="1">
    <source>
        <dbReference type="ARBA" id="ARBA00000798"/>
    </source>
</evidence>
<keyword evidence="16" id="KW-1185">Reference proteome</keyword>
<feature type="compositionally biased region" description="Low complexity" evidence="13">
    <location>
        <begin position="1098"/>
        <end position="1120"/>
    </location>
</feature>
<dbReference type="InterPro" id="IPR015679">
    <property type="entry name" value="PLipase_D_fam"/>
</dbReference>
<feature type="compositionally biased region" description="Basic and acidic residues" evidence="13">
    <location>
        <begin position="1709"/>
        <end position="1724"/>
    </location>
</feature>
<dbReference type="Proteomes" id="UP000284842">
    <property type="component" value="Unassembled WGS sequence"/>
</dbReference>
<dbReference type="PANTHER" id="PTHR18896:SF76">
    <property type="entry name" value="PHOSPHOLIPASE"/>
    <property type="match status" value="1"/>
</dbReference>
<feature type="compositionally biased region" description="Polar residues" evidence="13">
    <location>
        <begin position="1954"/>
        <end position="1966"/>
    </location>
</feature>
<accession>A0A409YQS2</accession>
<dbReference type="FunFam" id="3.30.870.10:FF:000011">
    <property type="entry name" value="Phospholipase"/>
    <property type="match status" value="1"/>
</dbReference>
<keyword evidence="9" id="KW-0443">Lipid metabolism</keyword>
<feature type="region of interest" description="Disordered" evidence="13">
    <location>
        <begin position="556"/>
        <end position="575"/>
    </location>
</feature>
<evidence type="ECO:0000256" key="11">
    <source>
        <dbReference type="ARBA" id="ARBA00074658"/>
    </source>
</evidence>
<dbReference type="InterPro" id="IPR036188">
    <property type="entry name" value="FAD/NAD-bd_sf"/>
</dbReference>